<keyword evidence="2" id="KW-1003">Cell membrane</keyword>
<evidence type="ECO:0000256" key="4">
    <source>
        <dbReference type="ARBA" id="ARBA00022989"/>
    </source>
</evidence>
<dbReference type="PIRSF" id="PIRSF035875">
    <property type="entry name" value="RNase_BN"/>
    <property type="match status" value="1"/>
</dbReference>
<evidence type="ECO:0000256" key="2">
    <source>
        <dbReference type="ARBA" id="ARBA00022475"/>
    </source>
</evidence>
<dbReference type="Pfam" id="PF03631">
    <property type="entry name" value="Virul_fac_BrkB"/>
    <property type="match status" value="1"/>
</dbReference>
<keyword evidence="9" id="KW-1185">Reference proteome</keyword>
<dbReference type="NCBIfam" id="TIGR00765">
    <property type="entry name" value="yihY_not_rbn"/>
    <property type="match status" value="1"/>
</dbReference>
<organism evidence="8 9">
    <name type="scientific">Actinacidiphila glaucinigra</name>
    <dbReference type="NCBI Taxonomy" id="235986"/>
    <lineage>
        <taxon>Bacteria</taxon>
        <taxon>Bacillati</taxon>
        <taxon>Actinomycetota</taxon>
        <taxon>Actinomycetes</taxon>
        <taxon>Kitasatosporales</taxon>
        <taxon>Streptomycetaceae</taxon>
        <taxon>Actinacidiphila</taxon>
    </lineage>
</organism>
<feature type="transmembrane region" description="Helical" evidence="7">
    <location>
        <begin position="105"/>
        <end position="129"/>
    </location>
</feature>
<name>A0A239M3N9_9ACTN</name>
<evidence type="ECO:0000313" key="8">
    <source>
        <dbReference type="EMBL" id="SNT37276.1"/>
    </source>
</evidence>
<protein>
    <submittedName>
        <fullName evidence="8">Membrane protein</fullName>
    </submittedName>
</protein>
<feature type="compositionally biased region" description="Basic and acidic residues" evidence="6">
    <location>
        <begin position="302"/>
        <end position="321"/>
    </location>
</feature>
<evidence type="ECO:0000256" key="3">
    <source>
        <dbReference type="ARBA" id="ARBA00022692"/>
    </source>
</evidence>
<feature type="transmembrane region" description="Helical" evidence="7">
    <location>
        <begin position="43"/>
        <end position="65"/>
    </location>
</feature>
<evidence type="ECO:0000256" key="6">
    <source>
        <dbReference type="SAM" id="MobiDB-lite"/>
    </source>
</evidence>
<keyword evidence="4 7" id="KW-1133">Transmembrane helix</keyword>
<reference evidence="8 9" key="1">
    <citation type="submission" date="2017-06" db="EMBL/GenBank/DDBJ databases">
        <authorList>
            <person name="Kim H.J."/>
            <person name="Triplett B.A."/>
        </authorList>
    </citation>
    <scope>NUCLEOTIDE SEQUENCE [LARGE SCALE GENOMIC DNA]</scope>
    <source>
        <strain evidence="8 9">CGMCC 4.1858</strain>
    </source>
</reference>
<dbReference type="OrthoDB" id="9781030at2"/>
<evidence type="ECO:0000256" key="5">
    <source>
        <dbReference type="ARBA" id="ARBA00023136"/>
    </source>
</evidence>
<dbReference type="InterPro" id="IPR017039">
    <property type="entry name" value="Virul_fac_BrkB"/>
</dbReference>
<feature type="transmembrane region" description="Helical" evidence="7">
    <location>
        <begin position="185"/>
        <end position="211"/>
    </location>
</feature>
<keyword evidence="5 7" id="KW-0472">Membrane</keyword>
<dbReference type="RefSeq" id="WP_089227385.1">
    <property type="nucleotide sequence ID" value="NZ_FZOF01000022.1"/>
</dbReference>
<evidence type="ECO:0000313" key="9">
    <source>
        <dbReference type="Proteomes" id="UP000198280"/>
    </source>
</evidence>
<gene>
    <name evidence="8" type="ORF">SAMN05216252_122138</name>
</gene>
<feature type="transmembrane region" description="Helical" evidence="7">
    <location>
        <begin position="258"/>
        <end position="280"/>
    </location>
</feature>
<dbReference type="AlphaFoldDB" id="A0A239M3N9"/>
<dbReference type="Proteomes" id="UP000198280">
    <property type="component" value="Unassembled WGS sequence"/>
</dbReference>
<dbReference type="PANTHER" id="PTHR30213:SF0">
    <property type="entry name" value="UPF0761 MEMBRANE PROTEIN YIHY"/>
    <property type="match status" value="1"/>
</dbReference>
<keyword evidence="3 7" id="KW-0812">Transmembrane</keyword>
<evidence type="ECO:0000256" key="7">
    <source>
        <dbReference type="SAM" id="Phobius"/>
    </source>
</evidence>
<comment type="subcellular location">
    <subcellularLocation>
        <location evidence="1">Cell membrane</location>
        <topology evidence="1">Multi-pass membrane protein</topology>
    </subcellularLocation>
</comment>
<feature type="transmembrane region" description="Helical" evidence="7">
    <location>
        <begin position="223"/>
        <end position="246"/>
    </location>
</feature>
<accession>A0A239M3N9</accession>
<feature type="region of interest" description="Disordered" evidence="6">
    <location>
        <begin position="290"/>
        <end position="321"/>
    </location>
</feature>
<dbReference type="EMBL" id="FZOF01000022">
    <property type="protein sequence ID" value="SNT37276.1"/>
    <property type="molecule type" value="Genomic_DNA"/>
</dbReference>
<sequence length="321" mass="34238">MARHTQTGARKPTELPPESWRVVLRRTVKEFWADHLTDWAAALTYYAVLSVFPALLVIVSVVGLLGGPSVKPLIVNASGLAPGPVRDTLTGVLGQLQHGVGRGGLALAIGAAVALWSSSGYVATFMRAANALYDIDEGRPVWKTLADRFVIPLVLLVVTALIAIGVVFTGALARRTGQVLGAGDAALGVWGIVKWPVMLVLFGLVLALLYWAAPNVKHGGFRWVSPGSALAVVIWAAASALFSLYVSNFGNYNRLYGSLAAIIVFLVWLWISNIAVLLGLEFNAELERARARPDGGPDDGPDDRLPKAEPQDTERLSAEDG</sequence>
<evidence type="ECO:0000256" key="1">
    <source>
        <dbReference type="ARBA" id="ARBA00004651"/>
    </source>
</evidence>
<feature type="transmembrane region" description="Helical" evidence="7">
    <location>
        <begin position="149"/>
        <end position="173"/>
    </location>
</feature>
<proteinExistence type="predicted"/>
<dbReference type="GO" id="GO:0005886">
    <property type="term" value="C:plasma membrane"/>
    <property type="evidence" value="ECO:0007669"/>
    <property type="project" value="UniProtKB-SubCell"/>
</dbReference>
<dbReference type="PANTHER" id="PTHR30213">
    <property type="entry name" value="INNER MEMBRANE PROTEIN YHJD"/>
    <property type="match status" value="1"/>
</dbReference>